<proteinExistence type="predicted"/>
<dbReference type="PANTHER" id="PTHR33710:SF83">
    <property type="entry name" value="ENDONUCLEASE_EXONUCLEASE_PHOSPHATASE DOMAIN-CONTAINING PROTEIN"/>
    <property type="match status" value="1"/>
</dbReference>
<dbReference type="Gramene" id="TuG1812G0200002993.01.T01">
    <property type="protein sequence ID" value="TuG1812G0200002993.01.T01.cds459422"/>
    <property type="gene ID" value="TuG1812G0200002993.01"/>
</dbReference>
<dbReference type="SUPFAM" id="SSF56219">
    <property type="entry name" value="DNase I-like"/>
    <property type="match status" value="1"/>
</dbReference>
<dbReference type="Gene3D" id="3.60.10.10">
    <property type="entry name" value="Endonuclease/exonuclease/phosphatase"/>
    <property type="match status" value="1"/>
</dbReference>
<sequence length="212" mass="24640">MNYIGDKYTWRRADVRERLDRAVCNSQWTLDYPNAAVIHEKHYRSDHRPILVDTEYYKTGQIRRRSGGNFFEARWLSEDTVNEVVATAWAKANLRGLGPSLASRTKAVHNDLHSWDKSVLKGPKNRIKKLSKELEKIRYGALSPASWARQKELQLLIDNLLEQEEIHWLQRGRANWLMHGDRNTSFFHNAATACKKRNLIKRLLDDTGVCVG</sequence>
<accession>A0A8R7PEP4</accession>
<organism evidence="1 2">
    <name type="scientific">Triticum urartu</name>
    <name type="common">Red wild einkorn</name>
    <name type="synonym">Crithodium urartu</name>
    <dbReference type="NCBI Taxonomy" id="4572"/>
    <lineage>
        <taxon>Eukaryota</taxon>
        <taxon>Viridiplantae</taxon>
        <taxon>Streptophyta</taxon>
        <taxon>Embryophyta</taxon>
        <taxon>Tracheophyta</taxon>
        <taxon>Spermatophyta</taxon>
        <taxon>Magnoliopsida</taxon>
        <taxon>Liliopsida</taxon>
        <taxon>Poales</taxon>
        <taxon>Poaceae</taxon>
        <taxon>BOP clade</taxon>
        <taxon>Pooideae</taxon>
        <taxon>Triticodae</taxon>
        <taxon>Triticeae</taxon>
        <taxon>Triticinae</taxon>
        <taxon>Triticum</taxon>
    </lineage>
</organism>
<dbReference type="AlphaFoldDB" id="A0A8R7PEP4"/>
<evidence type="ECO:0008006" key="3">
    <source>
        <dbReference type="Google" id="ProtNLM"/>
    </source>
</evidence>
<reference evidence="1" key="3">
    <citation type="submission" date="2022-06" db="UniProtKB">
        <authorList>
            <consortium name="EnsemblPlants"/>
        </authorList>
    </citation>
    <scope>IDENTIFICATION</scope>
</reference>
<dbReference type="InterPro" id="IPR036691">
    <property type="entry name" value="Endo/exonu/phosph_ase_sf"/>
</dbReference>
<protein>
    <recommendedName>
        <fullName evidence="3">Endonuclease/exonuclease/phosphatase domain-containing protein</fullName>
    </recommendedName>
</protein>
<dbReference type="Proteomes" id="UP000015106">
    <property type="component" value="Chromosome 2"/>
</dbReference>
<keyword evidence="2" id="KW-1185">Reference proteome</keyword>
<name>A0A8R7PEP4_TRIUA</name>
<evidence type="ECO:0000313" key="2">
    <source>
        <dbReference type="Proteomes" id="UP000015106"/>
    </source>
</evidence>
<evidence type="ECO:0000313" key="1">
    <source>
        <dbReference type="EnsemblPlants" id="TuG1812G0200002993.01.T01.cds459422"/>
    </source>
</evidence>
<reference evidence="2" key="1">
    <citation type="journal article" date="2013" name="Nature">
        <title>Draft genome of the wheat A-genome progenitor Triticum urartu.</title>
        <authorList>
            <person name="Ling H.Q."/>
            <person name="Zhao S."/>
            <person name="Liu D."/>
            <person name="Wang J."/>
            <person name="Sun H."/>
            <person name="Zhang C."/>
            <person name="Fan H."/>
            <person name="Li D."/>
            <person name="Dong L."/>
            <person name="Tao Y."/>
            <person name="Gao C."/>
            <person name="Wu H."/>
            <person name="Li Y."/>
            <person name="Cui Y."/>
            <person name="Guo X."/>
            <person name="Zheng S."/>
            <person name="Wang B."/>
            <person name="Yu K."/>
            <person name="Liang Q."/>
            <person name="Yang W."/>
            <person name="Lou X."/>
            <person name="Chen J."/>
            <person name="Feng M."/>
            <person name="Jian J."/>
            <person name="Zhang X."/>
            <person name="Luo G."/>
            <person name="Jiang Y."/>
            <person name="Liu J."/>
            <person name="Wang Z."/>
            <person name="Sha Y."/>
            <person name="Zhang B."/>
            <person name="Wu H."/>
            <person name="Tang D."/>
            <person name="Shen Q."/>
            <person name="Xue P."/>
            <person name="Zou S."/>
            <person name="Wang X."/>
            <person name="Liu X."/>
            <person name="Wang F."/>
            <person name="Yang Y."/>
            <person name="An X."/>
            <person name="Dong Z."/>
            <person name="Zhang K."/>
            <person name="Zhang X."/>
            <person name="Luo M.C."/>
            <person name="Dvorak J."/>
            <person name="Tong Y."/>
            <person name="Wang J."/>
            <person name="Yang H."/>
            <person name="Li Z."/>
            <person name="Wang D."/>
            <person name="Zhang A."/>
            <person name="Wang J."/>
        </authorList>
    </citation>
    <scope>NUCLEOTIDE SEQUENCE</scope>
    <source>
        <strain evidence="2">cv. G1812</strain>
    </source>
</reference>
<reference evidence="1" key="2">
    <citation type="submission" date="2018-03" db="EMBL/GenBank/DDBJ databases">
        <title>The Triticum urartu genome reveals the dynamic nature of wheat genome evolution.</title>
        <authorList>
            <person name="Ling H."/>
            <person name="Ma B."/>
            <person name="Shi X."/>
            <person name="Liu H."/>
            <person name="Dong L."/>
            <person name="Sun H."/>
            <person name="Cao Y."/>
            <person name="Gao Q."/>
            <person name="Zheng S."/>
            <person name="Li Y."/>
            <person name="Yu Y."/>
            <person name="Du H."/>
            <person name="Qi M."/>
            <person name="Li Y."/>
            <person name="Yu H."/>
            <person name="Cui Y."/>
            <person name="Wang N."/>
            <person name="Chen C."/>
            <person name="Wu H."/>
            <person name="Zhao Y."/>
            <person name="Zhang J."/>
            <person name="Li Y."/>
            <person name="Zhou W."/>
            <person name="Zhang B."/>
            <person name="Hu W."/>
            <person name="Eijk M."/>
            <person name="Tang J."/>
            <person name="Witsenboer H."/>
            <person name="Zhao S."/>
            <person name="Li Z."/>
            <person name="Zhang A."/>
            <person name="Wang D."/>
            <person name="Liang C."/>
        </authorList>
    </citation>
    <scope>NUCLEOTIDE SEQUENCE [LARGE SCALE GENOMIC DNA]</scope>
    <source>
        <strain evidence="1">cv. G1812</strain>
    </source>
</reference>
<dbReference type="EnsemblPlants" id="TuG1812G0200002993.01.T01">
    <property type="protein sequence ID" value="TuG1812G0200002993.01.T01.cds459422"/>
    <property type="gene ID" value="TuG1812G0200002993.01"/>
</dbReference>
<dbReference type="PANTHER" id="PTHR33710">
    <property type="entry name" value="BNAC02G09200D PROTEIN"/>
    <property type="match status" value="1"/>
</dbReference>